<organism evidence="1 2">
    <name type="scientific">Pseudoalteromonas nigrifaciens</name>
    <dbReference type="NCBI Taxonomy" id="28109"/>
    <lineage>
        <taxon>Bacteria</taxon>
        <taxon>Pseudomonadati</taxon>
        <taxon>Pseudomonadota</taxon>
        <taxon>Gammaproteobacteria</taxon>
        <taxon>Alteromonadales</taxon>
        <taxon>Pseudoalteromonadaceae</taxon>
        <taxon>Pseudoalteromonas</taxon>
    </lineage>
</organism>
<sequence length="965" mass="105212">MTASAGAWYRVGTVNVTKNNAAVTGVGSSWQNDVIAIAIGDAFTIDAKTWYEVIAVDSDTSITLDRGFEGTTASGTNYAILRNTSGTILTRIAGQIAVQFNQKQLFLDELRTWLNSTNASEELTDSHGLKRSLKTPAQMVADHDNRLAELDEIHPYPWAMRKVEFEANRKQNNEMFAASGFVHFGKHSTNLRGLVNQGLYIIDTTGYQSELFLGRELARLGESKFDYPVLNISGITTKLLMRNGKNRNTYELNSVKLPPAEDGTRTYDSATGNSVKHSTPAIAFASETATNKVVTDRVDMWGFEAFLREINDADPFVYANGLLQSLAADIDGITTVSDNVRPITYFAWYEGDENSRGRGVNWQTASEANRIKIASDPANNIYFDDETGKFYQWCVRGRSFAGAGNGDWGNLHTDIDAQYLDYSVSSPVIHLRPQGKNSTPLPDGAGFPLYSARVRVDDVSHPRVQESKGIFGAMFGISAVDTSAGINGECYFLVCGAVNRLNQGAYHPSFNSSGTAYSTNGINLDNRTFWDSSSSALTSTLDTFTNACTANFADGSTDTTSVNGRYPRPDGRFYDAIYASGQGGVCRDMRYSAWGLKAEDFAEADLAVKSGEYRGREKLKLTKIIKTTDSANAQGSGVSPLGGTEEFSVGDTVFVHGIDGVYRKRIISSVSHSTIIFSELVSRSASGTIVHEKETGISISEEYTHVDVIGDPVVILQTEDLKDGWQGSWIPIIPSGIDQEFKLTRPKISSLPVSRFGGGNGEIWEFYPTTHSWNTGTLQAANSFRNTMLVGTVVVFPYKTKARVTAKSANSVVYGGISGLGSICSTESSDLRGGAVLLYSLTSKVGTSSVSTNKVVEIPWLRAVIFPTTKLIDINSLMEHPPIPLAPPSNNSSGVKALNYNVEENQQGFINYAYTELKHDGTDWGDDSKIHIVDNQATRLDDNGNTVLYGTARIVEPLGWIKNDK</sequence>
<name>A0AAC9UJ09_9GAMM</name>
<protein>
    <submittedName>
        <fullName evidence="1">Uncharacterized protein</fullName>
    </submittedName>
</protein>
<dbReference type="EMBL" id="CP011036">
    <property type="protein sequence ID" value="ASM53692.1"/>
    <property type="molecule type" value="Genomic_DNA"/>
</dbReference>
<dbReference type="Proteomes" id="UP000198329">
    <property type="component" value="Chromosome I"/>
</dbReference>
<accession>A0AAC9UJ09</accession>
<evidence type="ECO:0000313" key="1">
    <source>
        <dbReference type="EMBL" id="ASM53692.1"/>
    </source>
</evidence>
<dbReference type="RefSeq" id="WP_089368085.1">
    <property type="nucleotide sequence ID" value="NZ_BJXZ01000002.1"/>
</dbReference>
<dbReference type="KEGG" id="png:PNIG_a1543"/>
<dbReference type="AlphaFoldDB" id="A0AAC9UJ09"/>
<gene>
    <name evidence="1" type="ORF">PNIG_a1543</name>
</gene>
<reference evidence="1 2" key="1">
    <citation type="submission" date="2015-03" db="EMBL/GenBank/DDBJ databases">
        <authorList>
            <person name="Xie B.-B."/>
            <person name="Rong J.-C."/>
            <person name="Qin Q.-L."/>
            <person name="Zhang Y.-Z."/>
        </authorList>
    </citation>
    <scope>NUCLEOTIDE SEQUENCE [LARGE SCALE GENOMIC DNA]</scope>
    <source>
        <strain evidence="1 2">KMM 661</strain>
    </source>
</reference>
<dbReference type="GeneID" id="300941360"/>
<evidence type="ECO:0000313" key="2">
    <source>
        <dbReference type="Proteomes" id="UP000198329"/>
    </source>
</evidence>
<proteinExistence type="predicted"/>
<keyword evidence="2" id="KW-1185">Reference proteome</keyword>